<dbReference type="PANTHER" id="PTHR28074">
    <property type="entry name" value="ATP SYNTHASE SUBUNIT K, MITOCHONDRIAL"/>
    <property type="match status" value="1"/>
</dbReference>
<dbReference type="GO" id="GO:0015986">
    <property type="term" value="P:proton motive force-driven ATP synthesis"/>
    <property type="evidence" value="ECO:0007669"/>
    <property type="project" value="TreeGrafter"/>
</dbReference>
<accession>F2QXL3</accession>
<dbReference type="HOGENOM" id="CLU_172736_2_0_1"/>
<evidence type="ECO:0000256" key="1">
    <source>
        <dbReference type="ARBA" id="ARBA00004325"/>
    </source>
</evidence>
<name>F2QXL3_KOMPC</name>
<dbReference type="Pfam" id="PF11022">
    <property type="entry name" value="ATP19"/>
    <property type="match status" value="1"/>
</dbReference>
<dbReference type="InterPro" id="IPR021278">
    <property type="entry name" value="ATP19"/>
</dbReference>
<evidence type="ECO:0000256" key="2">
    <source>
        <dbReference type="ARBA" id="ARBA00023128"/>
    </source>
</evidence>
<dbReference type="EMBL" id="FR839630">
    <property type="protein sequence ID" value="CCA40141.1"/>
    <property type="molecule type" value="Genomic_DNA"/>
</dbReference>
<comment type="subcellular location">
    <subcellularLocation>
        <location evidence="1">Mitochondrion membrane</location>
    </subcellularLocation>
</comment>
<keyword evidence="5" id="KW-1185">Reference proteome</keyword>
<proteinExistence type="predicted"/>
<evidence type="ECO:0000313" key="4">
    <source>
        <dbReference type="EMBL" id="CCA40141.1"/>
    </source>
</evidence>
<keyword evidence="3" id="KW-0472">Membrane</keyword>
<protein>
    <submittedName>
        <fullName evidence="4">Uncharacterized protein</fullName>
    </submittedName>
</protein>
<sequence>MGANYVIFGKTVRPHVLALATLGSVAAGIAIPKFLPKDEPIQQANTPIQSAVETVKDGAAKAAETVKAGSDKVTSVVTGNSDDIDVEKLINDFVTSVDDRKQ</sequence>
<dbReference type="Proteomes" id="UP000006853">
    <property type="component" value="Chromosome 3"/>
</dbReference>
<reference key="2">
    <citation type="submission" date="2011-04" db="EMBL/GenBank/DDBJ databases">
        <title>High-quality genome sequence of Pichia pastoris CBS 7435.</title>
        <authorList>
            <person name="Kueberl A."/>
            <person name="Schneider J."/>
            <person name="Thallinger G.G."/>
            <person name="Anderl I."/>
            <person name="Wibberg D."/>
            <person name="Hajek T."/>
            <person name="Jaenicke S."/>
            <person name="Brinkrolf K."/>
            <person name="Goesmann A."/>
            <person name="Szczepanowski R."/>
            <person name="Puehler A."/>
            <person name="Schwab H."/>
            <person name="Glieder A."/>
            <person name="Pichler H."/>
        </authorList>
    </citation>
    <scope>NUCLEOTIDE SEQUENCE</scope>
    <source>
        <strain>CBS 7435</strain>
    </source>
</reference>
<evidence type="ECO:0000313" key="5">
    <source>
        <dbReference type="Proteomes" id="UP000006853"/>
    </source>
</evidence>
<dbReference type="GO" id="GO:0031966">
    <property type="term" value="C:mitochondrial membrane"/>
    <property type="evidence" value="ECO:0007669"/>
    <property type="project" value="UniProtKB-SubCell"/>
</dbReference>
<dbReference type="PANTHER" id="PTHR28074:SF1">
    <property type="entry name" value="ATP SYNTHASE SUBUNIT K, MITOCHONDRIAL"/>
    <property type="match status" value="1"/>
</dbReference>
<evidence type="ECO:0000256" key="3">
    <source>
        <dbReference type="ARBA" id="ARBA00023136"/>
    </source>
</evidence>
<gene>
    <name evidence="4" type="ordered locus">PP7435_Chr3-1199</name>
</gene>
<reference evidence="4 5" key="3">
    <citation type="journal article" date="2016" name="FEMS Yeast Res.">
        <title>Curation of the genome annotation of Pichia pastoris (Komagataella phaffii) CBS7435 from gene level to protein function.</title>
        <authorList>
            <person name="Valli M."/>
            <person name="Tatto N.E."/>
            <person name="Peymann A."/>
            <person name="Gruber C."/>
            <person name="Landes N."/>
            <person name="Ekker H."/>
            <person name="Thallinger G.G."/>
            <person name="Mattanovich D."/>
            <person name="Gasser B."/>
            <person name="Graf A.B."/>
        </authorList>
    </citation>
    <scope>GENOME REANNOTATION</scope>
    <source>
        <strain evidence="4 5">ATCC 76273 / CBS 7435 / CECT 11047 / NRRL Y-11430 / Wegner 21-1</strain>
    </source>
</reference>
<reference evidence="4 5" key="1">
    <citation type="journal article" date="2011" name="J. Biotechnol.">
        <title>High-quality genome sequence of Pichia pastoris CBS7435.</title>
        <authorList>
            <person name="Kuberl A."/>
            <person name="Schneider J."/>
            <person name="Thallinger G.G."/>
            <person name="Anderl I."/>
            <person name="Wibberg D."/>
            <person name="Hajek T."/>
            <person name="Jaenicke S."/>
            <person name="Brinkrolf K."/>
            <person name="Goesmann A."/>
            <person name="Szczepanowski R."/>
            <person name="Puhler A."/>
            <person name="Schwab H."/>
            <person name="Glieder A."/>
            <person name="Pichler H."/>
        </authorList>
    </citation>
    <scope>NUCLEOTIDE SEQUENCE [LARGE SCALE GENOMIC DNA]</scope>
    <source>
        <strain evidence="5">ATCC 76273 / CBS 7435 / CECT 11047 / NRRL Y-11430 / Wegner 21-1</strain>
    </source>
</reference>
<organism evidence="4 5">
    <name type="scientific">Komagataella phaffii (strain ATCC 76273 / CBS 7435 / CECT 11047 / NRRL Y-11430 / Wegner 21-1)</name>
    <name type="common">Yeast</name>
    <name type="synonym">Pichia pastoris</name>
    <dbReference type="NCBI Taxonomy" id="981350"/>
    <lineage>
        <taxon>Eukaryota</taxon>
        <taxon>Fungi</taxon>
        <taxon>Dikarya</taxon>
        <taxon>Ascomycota</taxon>
        <taxon>Saccharomycotina</taxon>
        <taxon>Pichiomycetes</taxon>
        <taxon>Pichiales</taxon>
        <taxon>Pichiaceae</taxon>
        <taxon>Komagataella</taxon>
    </lineage>
</organism>
<keyword evidence="2" id="KW-0496">Mitochondrion</keyword>
<dbReference type="AlphaFoldDB" id="F2QXL3"/>